<gene>
    <name evidence="5" type="ORF">OS242_06015</name>
</gene>
<sequence length="396" mass="43782">MKRLKVVAPLFVAAMFVGTHPVEVSADEPIRVFFDYKTQAYDQPPLLVEGTTLVPMRGLFENLGADVTWDDANQKIIATKSSATVELQVGVQTAKVNGTTLTLTQKPQIVNGRTLVPLRFVSESLGAEVKWHGESRTVEIFSAEERLYNSVRAGDWDTFVYLLNLGHVDPDGNGRDNPLSMAAIVGSRDSLANEMMTKLLHAGADPDYQNEIGNTVLMTAAYMGNQNGVEILLEAKADVHLKNKKGATALWQAAAEEELGIVDLLREAGDTETQPPQLADAQTEDEVIDVLHFHLSRTVIDGQYENDYGLSRMEALMFLNLGTKEYYDAYQQLSETGKKKLLVEYAQDHWGFVLGMDHCYTILSYLGQPLIGIDVTGETKIEDAKIVYPKDGGFDF</sequence>
<dbReference type="PANTHER" id="PTHR24166:SF48">
    <property type="entry name" value="PROTEIN VAPYRIN"/>
    <property type="match status" value="1"/>
</dbReference>
<dbReference type="EMBL" id="JAPMLT010000002">
    <property type="protein sequence ID" value="MCX7569511.1"/>
    <property type="molecule type" value="Genomic_DNA"/>
</dbReference>
<evidence type="ECO:0000256" key="1">
    <source>
        <dbReference type="ARBA" id="ARBA00022737"/>
    </source>
</evidence>
<protein>
    <submittedName>
        <fullName evidence="5">Stalk domain-containing protein</fullName>
    </submittedName>
</protein>
<keyword evidence="2 3" id="KW-0040">ANK repeat</keyword>
<comment type="caution">
    <text evidence="5">The sequence shown here is derived from an EMBL/GenBank/DDBJ whole genome shotgun (WGS) entry which is preliminary data.</text>
</comment>
<dbReference type="PROSITE" id="PS50297">
    <property type="entry name" value="ANK_REP_REGION"/>
    <property type="match status" value="1"/>
</dbReference>
<organism evidence="5 6">
    <name type="scientific">Tumebacillus lacus</name>
    <dbReference type="NCBI Taxonomy" id="2995335"/>
    <lineage>
        <taxon>Bacteria</taxon>
        <taxon>Bacillati</taxon>
        <taxon>Bacillota</taxon>
        <taxon>Bacilli</taxon>
        <taxon>Bacillales</taxon>
        <taxon>Alicyclobacillaceae</taxon>
        <taxon>Tumebacillus</taxon>
    </lineage>
</organism>
<evidence type="ECO:0000313" key="6">
    <source>
        <dbReference type="Proteomes" id="UP001208017"/>
    </source>
</evidence>
<dbReference type="SUPFAM" id="SSF48403">
    <property type="entry name" value="Ankyrin repeat"/>
    <property type="match status" value="1"/>
</dbReference>
<dbReference type="Gene3D" id="3.30.457.10">
    <property type="entry name" value="Copper amine oxidase-like, N-terminal domain"/>
    <property type="match status" value="1"/>
</dbReference>
<evidence type="ECO:0000313" key="5">
    <source>
        <dbReference type="EMBL" id="MCX7569511.1"/>
    </source>
</evidence>
<dbReference type="SMART" id="SM00248">
    <property type="entry name" value="ANK"/>
    <property type="match status" value="3"/>
</dbReference>
<keyword evidence="1" id="KW-0677">Repeat</keyword>
<proteinExistence type="predicted"/>
<dbReference type="InterPro" id="IPR050889">
    <property type="entry name" value="Dendritic_Spine_Reg/Scaffold"/>
</dbReference>
<dbReference type="RefSeq" id="WP_267150751.1">
    <property type="nucleotide sequence ID" value="NZ_JAPMLT010000002.1"/>
</dbReference>
<name>A0ABT3X1L9_9BACL</name>
<dbReference type="Gene3D" id="1.25.40.20">
    <property type="entry name" value="Ankyrin repeat-containing domain"/>
    <property type="match status" value="1"/>
</dbReference>
<dbReference type="SUPFAM" id="SSF55383">
    <property type="entry name" value="Copper amine oxidase, domain N"/>
    <property type="match status" value="1"/>
</dbReference>
<reference evidence="5 6" key="1">
    <citation type="submission" date="2022-11" db="EMBL/GenBank/DDBJ databases">
        <title>Study of microbial diversity in lake waters.</title>
        <authorList>
            <person name="Zhang J."/>
        </authorList>
    </citation>
    <scope>NUCLEOTIDE SEQUENCE [LARGE SCALE GENOMIC DNA]</scope>
    <source>
        <strain evidence="5 6">DT12</strain>
    </source>
</reference>
<feature type="repeat" description="ANK" evidence="3">
    <location>
        <begin position="212"/>
        <end position="244"/>
    </location>
</feature>
<dbReference type="Pfam" id="PF07833">
    <property type="entry name" value="Cu_amine_oxidN1"/>
    <property type="match status" value="1"/>
</dbReference>
<evidence type="ECO:0000259" key="4">
    <source>
        <dbReference type="Pfam" id="PF07833"/>
    </source>
</evidence>
<accession>A0ABT3X1L9</accession>
<evidence type="ECO:0000256" key="2">
    <source>
        <dbReference type="ARBA" id="ARBA00023043"/>
    </source>
</evidence>
<dbReference type="Proteomes" id="UP001208017">
    <property type="component" value="Unassembled WGS sequence"/>
</dbReference>
<keyword evidence="6" id="KW-1185">Reference proteome</keyword>
<dbReference type="PANTHER" id="PTHR24166">
    <property type="entry name" value="ROLLING PEBBLES, ISOFORM B"/>
    <property type="match status" value="1"/>
</dbReference>
<dbReference type="Pfam" id="PF12796">
    <property type="entry name" value="Ank_2"/>
    <property type="match status" value="1"/>
</dbReference>
<dbReference type="InterPro" id="IPR012854">
    <property type="entry name" value="Cu_amine_oxidase-like_N"/>
</dbReference>
<dbReference type="InterPro" id="IPR036770">
    <property type="entry name" value="Ankyrin_rpt-contain_sf"/>
</dbReference>
<feature type="domain" description="Copper amine oxidase-like N-terminal" evidence="4">
    <location>
        <begin position="37"/>
        <end position="140"/>
    </location>
</feature>
<dbReference type="InterPro" id="IPR036582">
    <property type="entry name" value="Mao_N_sf"/>
</dbReference>
<evidence type="ECO:0000256" key="3">
    <source>
        <dbReference type="PROSITE-ProRule" id="PRU00023"/>
    </source>
</evidence>
<dbReference type="PROSITE" id="PS50088">
    <property type="entry name" value="ANK_REPEAT"/>
    <property type="match status" value="1"/>
</dbReference>
<dbReference type="InterPro" id="IPR002110">
    <property type="entry name" value="Ankyrin_rpt"/>
</dbReference>